<dbReference type="InterPro" id="IPR043682">
    <property type="entry name" value="RqcH_bacterial"/>
</dbReference>
<evidence type="ECO:0000256" key="2">
    <source>
        <dbReference type="ARBA" id="ARBA00022730"/>
    </source>
</evidence>
<gene>
    <name evidence="5" type="primary">rqcH</name>
    <name evidence="7" type="ORF">DDZ44_04460</name>
</gene>
<evidence type="ECO:0000256" key="3">
    <source>
        <dbReference type="ARBA" id="ARBA00022884"/>
    </source>
</evidence>
<dbReference type="HAMAP" id="MF_00844_B">
    <property type="entry name" value="RqcH_B"/>
    <property type="match status" value="1"/>
</dbReference>
<dbReference type="InterPro" id="IPR008532">
    <property type="entry name" value="NFACT_RNA-bd"/>
</dbReference>
<comment type="caution">
    <text evidence="7">The sequence shown here is derived from an EMBL/GenBank/DDBJ whole genome shotgun (WGS) entry which is preliminary data.</text>
</comment>
<dbReference type="GO" id="GO:0019843">
    <property type="term" value="F:rRNA binding"/>
    <property type="evidence" value="ECO:0007669"/>
    <property type="project" value="UniProtKB-UniRule"/>
</dbReference>
<keyword evidence="3 5" id="KW-0694">RNA-binding</keyword>
<dbReference type="Proteomes" id="UP000263273">
    <property type="component" value="Unassembled WGS sequence"/>
</dbReference>
<comment type="subunit">
    <text evidence="5">Associates with stalled 50S ribosomal subunits. Binds to RqcP.</text>
</comment>
<sequence length="601" mass="69283">MPFDGITIRALCQELNPLLNGARIDKIFQPEKDELVLSVRTAKSGSLRLMLSANSRWARLHIDSIKKPNPTKPPAFCMLLRKYLEGGKIQEIKQVDFERIIHIDIEALDDFREWKIKRLICEFMGRHSNIILVNPENNLIIDAIKKYGHDRSSHREVLPGKEYVSPPQQGKLNPLQASYEDFVRLMWKQGGNNTLANSFFQVFSGISPFSSGEFCWAAGLEPLLPVEQCGELEFSRLFHHSRTVLQNIEQAKLHPVAIYSNLQPLEFAPYPILSLNESGYKSLNFSSINEACDRYYNDSLKMIRLESMKVNLSRNIKIRLDKAYKKQFFQEGDLAKAYEKLKYKEWGEMLTAYAFKFQKGDKTALIEDFYQGEEVEISLDPRYTPIQNAQKYFKIYNKSRNAIKHLKQLLASNQEEIDYLESIIVLIAQAETPEIVEEIREELEKQGYVKEHTQRARKELLKSQPRRFLSSDGLEILVGRNNQQNDFLSLKQAERQDLWLHSSKIPGTHVIIKLPKTISSINDVPDHSLEEAADLAAYFSKAKEADKVPVDYTFRVNVRKPSGAKPGMVIYDNYWTIIANPRSENLSRLLAESEIRPLPKI</sequence>
<protein>
    <recommendedName>
        <fullName evidence="5">Rqc2 homolog RqcH</fullName>
        <shortName evidence="5">RqcH</shortName>
    </recommendedName>
</protein>
<keyword evidence="1 5" id="KW-0820">tRNA-binding</keyword>
<dbReference type="EMBL" id="DNZF01000097">
    <property type="protein sequence ID" value="HBK53173.1"/>
    <property type="molecule type" value="Genomic_DNA"/>
</dbReference>
<dbReference type="InterPro" id="IPR051608">
    <property type="entry name" value="RQC_Subunit_NEMF"/>
</dbReference>
<evidence type="ECO:0000313" key="8">
    <source>
        <dbReference type="Proteomes" id="UP000263273"/>
    </source>
</evidence>
<organism evidence="7 8">
    <name type="scientific">Syntrophomonas wolfei</name>
    <dbReference type="NCBI Taxonomy" id="863"/>
    <lineage>
        <taxon>Bacteria</taxon>
        <taxon>Bacillati</taxon>
        <taxon>Bacillota</taxon>
        <taxon>Clostridia</taxon>
        <taxon>Eubacteriales</taxon>
        <taxon>Syntrophomonadaceae</taxon>
        <taxon>Syntrophomonas</taxon>
    </lineage>
</organism>
<dbReference type="FunFam" id="2.30.310.10:FF:000004">
    <property type="entry name" value="Fibronectin-binding protein A"/>
    <property type="match status" value="1"/>
</dbReference>
<name>A0A354YUY3_9FIRM</name>
<comment type="function">
    <text evidence="5">Key component of the ribosome quality control system (RQC), a ribosome-associated complex that mediates the extraction of incompletely synthesized nascent chains from stalled ribosomes and their subsequent degradation. RqcH recruits Ala-charged tRNA, and with RqcP directs the elongation of stalled nascent chains on 50S ribosomal subunits, leading to non-templated C-terminal alanine extensions (Ala tail). The Ala tail promotes nascent chain degradation. May add between 1 and at least 8 Ala residues. Binds to stalled 50S ribosomal subunits.</text>
</comment>
<dbReference type="RefSeq" id="WP_276619762.1">
    <property type="nucleotide sequence ID" value="NZ_DHSN01000041.1"/>
</dbReference>
<dbReference type="Pfam" id="PF05670">
    <property type="entry name" value="NFACT-R_1"/>
    <property type="match status" value="1"/>
</dbReference>
<reference evidence="7 8" key="1">
    <citation type="journal article" date="2018" name="Nat. Biotechnol.">
        <title>A standardized bacterial taxonomy based on genome phylogeny substantially revises the tree of life.</title>
        <authorList>
            <person name="Parks D.H."/>
            <person name="Chuvochina M."/>
            <person name="Waite D.W."/>
            <person name="Rinke C."/>
            <person name="Skarshewski A."/>
            <person name="Chaumeil P.A."/>
            <person name="Hugenholtz P."/>
        </authorList>
    </citation>
    <scope>NUCLEOTIDE SEQUENCE [LARGE SCALE GENOMIC DNA]</scope>
    <source>
        <strain evidence="7">UBA10948</strain>
    </source>
</reference>
<evidence type="ECO:0000256" key="1">
    <source>
        <dbReference type="ARBA" id="ARBA00022555"/>
    </source>
</evidence>
<feature type="domain" description="NFACT RNA-binding" evidence="6">
    <location>
        <begin position="467"/>
        <end position="563"/>
    </location>
</feature>
<dbReference type="GO" id="GO:0043023">
    <property type="term" value="F:ribosomal large subunit binding"/>
    <property type="evidence" value="ECO:0007669"/>
    <property type="project" value="UniProtKB-UniRule"/>
</dbReference>
<dbReference type="Gene3D" id="2.30.310.10">
    <property type="entry name" value="ibrinogen binding protein from staphylococcus aureus domain"/>
    <property type="match status" value="1"/>
</dbReference>
<comment type="similarity">
    <text evidence="5">Belongs to the NEMF family.</text>
</comment>
<evidence type="ECO:0000313" key="7">
    <source>
        <dbReference type="EMBL" id="HBK53173.1"/>
    </source>
</evidence>
<dbReference type="GO" id="GO:0072344">
    <property type="term" value="P:rescue of stalled ribosome"/>
    <property type="evidence" value="ECO:0007669"/>
    <property type="project" value="UniProtKB-UniRule"/>
</dbReference>
<keyword evidence="4 5" id="KW-0648">Protein biosynthesis</keyword>
<accession>A0A354YUY3</accession>
<evidence type="ECO:0000259" key="6">
    <source>
        <dbReference type="Pfam" id="PF05670"/>
    </source>
</evidence>
<keyword evidence="2 5" id="KW-0699">rRNA-binding</keyword>
<dbReference type="PANTHER" id="PTHR15239:SF6">
    <property type="entry name" value="RIBOSOME QUALITY CONTROL COMPLEX SUBUNIT NEMF"/>
    <property type="match status" value="1"/>
</dbReference>
<dbReference type="GO" id="GO:1990112">
    <property type="term" value="C:RQC complex"/>
    <property type="evidence" value="ECO:0007669"/>
    <property type="project" value="TreeGrafter"/>
</dbReference>
<evidence type="ECO:0000256" key="5">
    <source>
        <dbReference type="HAMAP-Rule" id="MF_00844"/>
    </source>
</evidence>
<evidence type="ECO:0000256" key="4">
    <source>
        <dbReference type="ARBA" id="ARBA00022917"/>
    </source>
</evidence>
<dbReference type="AlphaFoldDB" id="A0A354YUY3"/>
<dbReference type="STRING" id="378794.GCA_001570625_00869"/>
<dbReference type="PANTHER" id="PTHR15239">
    <property type="entry name" value="NUCLEAR EXPORT MEDIATOR FACTOR NEMF"/>
    <property type="match status" value="1"/>
</dbReference>
<dbReference type="GO" id="GO:0000049">
    <property type="term" value="F:tRNA binding"/>
    <property type="evidence" value="ECO:0007669"/>
    <property type="project" value="UniProtKB-UniRule"/>
</dbReference>
<dbReference type="Pfam" id="PF05833">
    <property type="entry name" value="NFACT_N"/>
    <property type="match status" value="1"/>
</dbReference>
<proteinExistence type="inferred from homology"/>